<dbReference type="CDD" id="cd06225">
    <property type="entry name" value="HAMP"/>
    <property type="match status" value="1"/>
</dbReference>
<comment type="subcellular location">
    <subcellularLocation>
        <location evidence="1">Cell membrane</location>
        <topology evidence="1">Multi-pass membrane protein</topology>
    </subcellularLocation>
</comment>
<dbReference type="RefSeq" id="WP_116060784.1">
    <property type="nucleotide sequence ID" value="NZ_QRDZ01000008.1"/>
</dbReference>
<dbReference type="EMBL" id="QRDZ01000008">
    <property type="protein sequence ID" value="RED83174.1"/>
    <property type="molecule type" value="Genomic_DNA"/>
</dbReference>
<gene>
    <name evidence="8" type="ORF">DFP98_10816</name>
</gene>
<name>A0A3D9K9H2_9BACL</name>
<sequence>MERILAPINTYSKLVLAFLFVVVPFFVLSLKINEFGSNNVNREITLSMQSKIRFYNELMGDDFGRIINWMKAFSSHDELDLLSNQAEILSANEKRETILKVQKELEILQSTSQFVKNVSVHIPSLGRTISSINLFGDIPEEEFHVLNTPTNLFEAPFVYWNGRLFISLSFPIMVNNTSPEFVLGVEISIDKLTGMFDQFAINPHGGTLLVDNKRQWTIANKPNTALLEPMIRDIVEKEGETHGIRQMKWNGQSYMVSFAVSQALGTTLVTYEPEEEVFGSVHRFREWLWVLIGLAVIVIALVSFFLYRVIHKPMNQLVRAFRRVERGDMNISVTYNHHDEFNYLFAQFNNMVRRLQEMIVEVYEQKYRAQHAEIKQLQSQINPHFFYNSLFILYRLSKKTGDEVLIRFSKYLGDYFEFVTRNTRTEVSLREEVQHALNYVEIQSIRFAHQIKVDFDELPIDFQAIQIPRIVLQPIIENAYKYALEEKEDEGRLAVRFDAEPDGLMISVEDNGEAMNETRAQELNNRLLNSPDPMEETSGMINVHRRLKYRYGEKYGLSLSVGELGGLKVSIRIPRGDDHVSDSHRGQ</sequence>
<evidence type="ECO:0000256" key="4">
    <source>
        <dbReference type="ARBA" id="ARBA00022679"/>
    </source>
</evidence>
<dbReference type="OrthoDB" id="9809908at2"/>
<dbReference type="InterPro" id="IPR036890">
    <property type="entry name" value="HATPase_C_sf"/>
</dbReference>
<keyword evidence="8" id="KW-0418">Kinase</keyword>
<feature type="transmembrane region" description="Helical" evidence="6">
    <location>
        <begin position="287"/>
        <end position="307"/>
    </location>
</feature>
<dbReference type="SUPFAM" id="SSF158472">
    <property type="entry name" value="HAMP domain-like"/>
    <property type="match status" value="1"/>
</dbReference>
<keyword evidence="4" id="KW-0808">Transferase</keyword>
<dbReference type="PROSITE" id="PS50885">
    <property type="entry name" value="HAMP"/>
    <property type="match status" value="1"/>
</dbReference>
<dbReference type="Pfam" id="PF06580">
    <property type="entry name" value="His_kinase"/>
    <property type="match status" value="1"/>
</dbReference>
<keyword evidence="6" id="KW-1133">Transmembrane helix</keyword>
<evidence type="ECO:0000256" key="2">
    <source>
        <dbReference type="ARBA" id="ARBA00022475"/>
    </source>
</evidence>
<dbReference type="SMART" id="SM00304">
    <property type="entry name" value="HAMP"/>
    <property type="match status" value="1"/>
</dbReference>
<dbReference type="SUPFAM" id="SSF55874">
    <property type="entry name" value="ATPase domain of HSP90 chaperone/DNA topoisomerase II/histidine kinase"/>
    <property type="match status" value="1"/>
</dbReference>
<keyword evidence="3" id="KW-0597">Phosphoprotein</keyword>
<dbReference type="GO" id="GO:0000155">
    <property type="term" value="F:phosphorelay sensor kinase activity"/>
    <property type="evidence" value="ECO:0007669"/>
    <property type="project" value="InterPro"/>
</dbReference>
<dbReference type="Gene3D" id="3.30.450.20">
    <property type="entry name" value="PAS domain"/>
    <property type="match status" value="1"/>
</dbReference>
<proteinExistence type="predicted"/>
<comment type="caution">
    <text evidence="8">The sequence shown here is derived from an EMBL/GenBank/DDBJ whole genome shotgun (WGS) entry which is preliminary data.</text>
</comment>
<dbReference type="PANTHER" id="PTHR34220">
    <property type="entry name" value="SENSOR HISTIDINE KINASE YPDA"/>
    <property type="match status" value="1"/>
</dbReference>
<keyword evidence="5 6" id="KW-0472">Membrane</keyword>
<dbReference type="InterPro" id="IPR050640">
    <property type="entry name" value="Bact_2-comp_sensor_kinase"/>
</dbReference>
<dbReference type="AlphaFoldDB" id="A0A3D9K9H2"/>
<dbReference type="InterPro" id="IPR003660">
    <property type="entry name" value="HAMP_dom"/>
</dbReference>
<dbReference type="Proteomes" id="UP000256977">
    <property type="component" value="Unassembled WGS sequence"/>
</dbReference>
<evidence type="ECO:0000256" key="1">
    <source>
        <dbReference type="ARBA" id="ARBA00004651"/>
    </source>
</evidence>
<feature type="domain" description="HAMP" evidence="7">
    <location>
        <begin position="308"/>
        <end position="360"/>
    </location>
</feature>
<keyword evidence="9" id="KW-1185">Reference proteome</keyword>
<dbReference type="Pfam" id="PF00672">
    <property type="entry name" value="HAMP"/>
    <property type="match status" value="1"/>
</dbReference>
<evidence type="ECO:0000259" key="7">
    <source>
        <dbReference type="PROSITE" id="PS50885"/>
    </source>
</evidence>
<keyword evidence="2" id="KW-1003">Cell membrane</keyword>
<reference evidence="8 9" key="1">
    <citation type="submission" date="2018-07" db="EMBL/GenBank/DDBJ databases">
        <title>Genomic Encyclopedia of Type Strains, Phase III (KMG-III): the genomes of soil and plant-associated and newly described type strains.</title>
        <authorList>
            <person name="Whitman W."/>
        </authorList>
    </citation>
    <scope>NUCLEOTIDE SEQUENCE [LARGE SCALE GENOMIC DNA]</scope>
    <source>
        <strain evidence="8 9">CECT 7287</strain>
    </source>
</reference>
<dbReference type="Gene3D" id="1.10.8.500">
    <property type="entry name" value="HAMP domain in histidine kinase"/>
    <property type="match status" value="1"/>
</dbReference>
<evidence type="ECO:0000256" key="3">
    <source>
        <dbReference type="ARBA" id="ARBA00022553"/>
    </source>
</evidence>
<dbReference type="GO" id="GO:0005886">
    <property type="term" value="C:plasma membrane"/>
    <property type="evidence" value="ECO:0007669"/>
    <property type="project" value="UniProtKB-SubCell"/>
</dbReference>
<protein>
    <submittedName>
        <fullName evidence="8">Two-component system sensor histidine kinase YesM</fullName>
    </submittedName>
</protein>
<evidence type="ECO:0000256" key="5">
    <source>
        <dbReference type="ARBA" id="ARBA00023136"/>
    </source>
</evidence>
<evidence type="ECO:0000313" key="9">
    <source>
        <dbReference type="Proteomes" id="UP000256977"/>
    </source>
</evidence>
<organism evidence="8 9">
    <name type="scientific">Cohnella phaseoli</name>
    <dbReference type="NCBI Taxonomy" id="456490"/>
    <lineage>
        <taxon>Bacteria</taxon>
        <taxon>Bacillati</taxon>
        <taxon>Bacillota</taxon>
        <taxon>Bacilli</taxon>
        <taxon>Bacillales</taxon>
        <taxon>Paenibacillaceae</taxon>
        <taxon>Cohnella</taxon>
    </lineage>
</organism>
<keyword evidence="6" id="KW-0812">Transmembrane</keyword>
<evidence type="ECO:0000256" key="6">
    <source>
        <dbReference type="SAM" id="Phobius"/>
    </source>
</evidence>
<evidence type="ECO:0000313" key="8">
    <source>
        <dbReference type="EMBL" id="RED83174.1"/>
    </source>
</evidence>
<feature type="transmembrane region" description="Helical" evidence="6">
    <location>
        <begin position="14"/>
        <end position="32"/>
    </location>
</feature>
<accession>A0A3D9K9H2</accession>
<dbReference type="Gene3D" id="3.30.565.10">
    <property type="entry name" value="Histidine kinase-like ATPase, C-terminal domain"/>
    <property type="match status" value="1"/>
</dbReference>
<dbReference type="InterPro" id="IPR010559">
    <property type="entry name" value="Sig_transdc_His_kin_internal"/>
</dbReference>
<dbReference type="PANTHER" id="PTHR34220:SF7">
    <property type="entry name" value="SENSOR HISTIDINE KINASE YPDA"/>
    <property type="match status" value="1"/>
</dbReference>